<evidence type="ECO:0000313" key="2">
    <source>
        <dbReference type="Proteomes" id="UP000824469"/>
    </source>
</evidence>
<dbReference type="AlphaFoldDB" id="A0AA38FSW3"/>
<proteinExistence type="predicted"/>
<comment type="caution">
    <text evidence="1">The sequence shown here is derived from an EMBL/GenBank/DDBJ whole genome shotgun (WGS) entry which is preliminary data.</text>
</comment>
<dbReference type="EMBL" id="JAHRHJ020000007">
    <property type="protein sequence ID" value="KAH9310112.1"/>
    <property type="molecule type" value="Genomic_DNA"/>
</dbReference>
<keyword evidence="2" id="KW-1185">Reference proteome</keyword>
<accession>A0AA38FSW3</accession>
<gene>
    <name evidence="1" type="ORF">KI387_038023</name>
</gene>
<feature type="non-terminal residue" evidence="1">
    <location>
        <position position="52"/>
    </location>
</feature>
<sequence length="52" mass="5313">GSGLLDFGCTFLGKGEEGVCDVEGKVDGRNRMNLSQGDNGGAVKVVGRGKVE</sequence>
<feature type="non-terminal residue" evidence="1">
    <location>
        <position position="1"/>
    </location>
</feature>
<dbReference type="Proteomes" id="UP000824469">
    <property type="component" value="Unassembled WGS sequence"/>
</dbReference>
<organism evidence="1 2">
    <name type="scientific">Taxus chinensis</name>
    <name type="common">Chinese yew</name>
    <name type="synonym">Taxus wallichiana var. chinensis</name>
    <dbReference type="NCBI Taxonomy" id="29808"/>
    <lineage>
        <taxon>Eukaryota</taxon>
        <taxon>Viridiplantae</taxon>
        <taxon>Streptophyta</taxon>
        <taxon>Embryophyta</taxon>
        <taxon>Tracheophyta</taxon>
        <taxon>Spermatophyta</taxon>
        <taxon>Pinopsida</taxon>
        <taxon>Pinidae</taxon>
        <taxon>Conifers II</taxon>
        <taxon>Cupressales</taxon>
        <taxon>Taxaceae</taxon>
        <taxon>Taxus</taxon>
    </lineage>
</organism>
<name>A0AA38FSW3_TAXCH</name>
<protein>
    <submittedName>
        <fullName evidence="1">Uncharacterized protein</fullName>
    </submittedName>
</protein>
<reference evidence="1 2" key="1">
    <citation type="journal article" date="2021" name="Nat. Plants">
        <title>The Taxus genome provides insights into paclitaxel biosynthesis.</title>
        <authorList>
            <person name="Xiong X."/>
            <person name="Gou J."/>
            <person name="Liao Q."/>
            <person name="Li Y."/>
            <person name="Zhou Q."/>
            <person name="Bi G."/>
            <person name="Li C."/>
            <person name="Du R."/>
            <person name="Wang X."/>
            <person name="Sun T."/>
            <person name="Guo L."/>
            <person name="Liang H."/>
            <person name="Lu P."/>
            <person name="Wu Y."/>
            <person name="Zhang Z."/>
            <person name="Ro D.K."/>
            <person name="Shang Y."/>
            <person name="Huang S."/>
            <person name="Yan J."/>
        </authorList>
    </citation>
    <scope>NUCLEOTIDE SEQUENCE [LARGE SCALE GENOMIC DNA]</scope>
    <source>
        <strain evidence="1">Ta-2019</strain>
    </source>
</reference>
<evidence type="ECO:0000313" key="1">
    <source>
        <dbReference type="EMBL" id="KAH9310112.1"/>
    </source>
</evidence>